<dbReference type="Pfam" id="PF06041">
    <property type="entry name" value="DUF924"/>
    <property type="match status" value="1"/>
</dbReference>
<reference evidence="1" key="1">
    <citation type="submission" date="2020-03" db="EMBL/GenBank/DDBJ databases">
        <title>Solimonas marina sp. nov., isolated from deep seawater of the Pacific Ocean.</title>
        <authorList>
            <person name="Liu X."/>
            <person name="Lai Q."/>
            <person name="Sun F."/>
            <person name="Gai Y."/>
            <person name="Li G."/>
            <person name="Shao Z."/>
        </authorList>
    </citation>
    <scope>NUCLEOTIDE SEQUENCE</scope>
    <source>
        <strain evidence="1">C16B3</strain>
    </source>
</reference>
<accession>A0A969WAE5</accession>
<protein>
    <submittedName>
        <fullName evidence="1">DUF924 domain-containing protein</fullName>
    </submittedName>
</protein>
<dbReference type="InterPro" id="IPR010323">
    <property type="entry name" value="DUF924"/>
</dbReference>
<name>A0A969WAE5_9GAMM</name>
<sequence length="193" mass="21837">MTVTPTDVLDFWFGAADAAEHGAFRREWFTADAAFDAQIHRRFRTTWERLCDGELESWRAAPENALAYLIVADQFPRNCFRGSPRAFATDALALVAAQALVDTGTDRQLSALQRCFVYLPFEHAESLAMQDRSVALYATLVAAHPDLQQVLDFARRHRDVIARFGRFPHRNTALGRESTAAEREFLLQPDSSF</sequence>
<keyword evidence="2" id="KW-1185">Reference proteome</keyword>
<dbReference type="SUPFAM" id="SSF48452">
    <property type="entry name" value="TPR-like"/>
    <property type="match status" value="1"/>
</dbReference>
<evidence type="ECO:0000313" key="1">
    <source>
        <dbReference type="EMBL" id="NKF22398.1"/>
    </source>
</evidence>
<gene>
    <name evidence="1" type="ORF">G7Y82_08705</name>
</gene>
<dbReference type="InterPro" id="IPR011990">
    <property type="entry name" value="TPR-like_helical_dom_sf"/>
</dbReference>
<dbReference type="EMBL" id="JAAVXB010000004">
    <property type="protein sequence ID" value="NKF22398.1"/>
    <property type="molecule type" value="Genomic_DNA"/>
</dbReference>
<dbReference type="Gene3D" id="1.25.40.10">
    <property type="entry name" value="Tetratricopeptide repeat domain"/>
    <property type="match status" value="1"/>
</dbReference>
<dbReference type="Gene3D" id="1.20.58.320">
    <property type="entry name" value="TPR-like"/>
    <property type="match status" value="1"/>
</dbReference>
<evidence type="ECO:0000313" key="2">
    <source>
        <dbReference type="Proteomes" id="UP000653472"/>
    </source>
</evidence>
<comment type="caution">
    <text evidence="1">The sequence shown here is derived from an EMBL/GenBank/DDBJ whole genome shotgun (WGS) entry which is preliminary data.</text>
</comment>
<dbReference type="AlphaFoldDB" id="A0A969WAE5"/>
<dbReference type="RefSeq" id="WP_168147659.1">
    <property type="nucleotide sequence ID" value="NZ_JAAVXB010000004.1"/>
</dbReference>
<organism evidence="1 2">
    <name type="scientific">Solimonas marina</name>
    <dbReference type="NCBI Taxonomy" id="2714601"/>
    <lineage>
        <taxon>Bacteria</taxon>
        <taxon>Pseudomonadati</taxon>
        <taxon>Pseudomonadota</taxon>
        <taxon>Gammaproteobacteria</taxon>
        <taxon>Nevskiales</taxon>
        <taxon>Nevskiaceae</taxon>
        <taxon>Solimonas</taxon>
    </lineage>
</organism>
<dbReference type="Proteomes" id="UP000653472">
    <property type="component" value="Unassembled WGS sequence"/>
</dbReference>
<proteinExistence type="predicted"/>